<dbReference type="PANTHER" id="PTHR43257">
    <property type="entry name" value="PYRUVATE DEHYDROGENASE E1 COMPONENT BETA SUBUNIT"/>
    <property type="match status" value="1"/>
</dbReference>
<organism evidence="5 6">
    <name type="scientific">Desulfuromonas versatilis</name>
    <dbReference type="NCBI Taxonomy" id="2802975"/>
    <lineage>
        <taxon>Bacteria</taxon>
        <taxon>Pseudomonadati</taxon>
        <taxon>Thermodesulfobacteriota</taxon>
        <taxon>Desulfuromonadia</taxon>
        <taxon>Desulfuromonadales</taxon>
        <taxon>Desulfuromonadaceae</taxon>
        <taxon>Desulfuromonas</taxon>
    </lineage>
</organism>
<evidence type="ECO:0000313" key="6">
    <source>
        <dbReference type="Proteomes" id="UP001319827"/>
    </source>
</evidence>
<dbReference type="RefSeq" id="WP_221249455.1">
    <property type="nucleotide sequence ID" value="NZ_AP024355.1"/>
</dbReference>
<reference evidence="5 6" key="1">
    <citation type="journal article" date="2016" name="C (Basel)">
        <title>Selective Growth of and Electricity Production by Marine Exoelectrogenic Bacteria in Self-Aggregated Hydrogel of Microbially Reduced Graphene Oxide.</title>
        <authorList>
            <person name="Yoshida N."/>
            <person name="Goto Y."/>
            <person name="Miyata Y."/>
        </authorList>
    </citation>
    <scope>NUCLEOTIDE SEQUENCE [LARGE SCALE GENOMIC DNA]</scope>
    <source>
        <strain evidence="5 6">NIT-T3</strain>
    </source>
</reference>
<protein>
    <submittedName>
        <fullName evidence="5">2-oxoisovalerate dehydrogenase subunit beta</fullName>
    </submittedName>
</protein>
<reference evidence="5 6" key="2">
    <citation type="journal article" date="2021" name="Int. J. Syst. Evol. Microbiol.">
        <title>Isolation and Polyphasic Characterization of Desulfuromonas versatilis sp. Nov., an Electrogenic Bacteria Capable of Versatile Metabolism Isolated from a Graphene Oxide-Reducing Enrichment Culture.</title>
        <authorList>
            <person name="Xie L."/>
            <person name="Yoshida N."/>
            <person name="Ishii S."/>
            <person name="Meng L."/>
        </authorList>
    </citation>
    <scope>NUCLEOTIDE SEQUENCE [LARGE SCALE GENOMIC DNA]</scope>
    <source>
        <strain evidence="5 6">NIT-T3</strain>
    </source>
</reference>
<dbReference type="Proteomes" id="UP001319827">
    <property type="component" value="Chromosome"/>
</dbReference>
<evidence type="ECO:0000313" key="5">
    <source>
        <dbReference type="EMBL" id="BCR06074.1"/>
    </source>
</evidence>
<dbReference type="Pfam" id="PF02779">
    <property type="entry name" value="Transket_pyr"/>
    <property type="match status" value="1"/>
</dbReference>
<keyword evidence="6" id="KW-1185">Reference proteome</keyword>
<dbReference type="PANTHER" id="PTHR43257:SF2">
    <property type="entry name" value="PYRUVATE DEHYDROGENASE E1 COMPONENT SUBUNIT BETA"/>
    <property type="match status" value="1"/>
</dbReference>
<feature type="domain" description="Transketolase-like pyrimidine-binding" evidence="4">
    <location>
        <begin position="4"/>
        <end position="179"/>
    </location>
</feature>
<dbReference type="CDD" id="cd07036">
    <property type="entry name" value="TPP_PYR_E1-PDHc-beta_like"/>
    <property type="match status" value="1"/>
</dbReference>
<accession>A0ABN6E1D7</accession>
<proteinExistence type="predicted"/>
<dbReference type="EMBL" id="AP024355">
    <property type="protein sequence ID" value="BCR06074.1"/>
    <property type="molecule type" value="Genomic_DNA"/>
</dbReference>
<dbReference type="Gene3D" id="3.40.50.920">
    <property type="match status" value="1"/>
</dbReference>
<evidence type="ECO:0000256" key="2">
    <source>
        <dbReference type="ARBA" id="ARBA00023002"/>
    </source>
</evidence>
<dbReference type="InterPro" id="IPR029061">
    <property type="entry name" value="THDP-binding"/>
</dbReference>
<dbReference type="Gene3D" id="3.40.50.970">
    <property type="match status" value="1"/>
</dbReference>
<sequence length="325" mass="35528">MAQMNMVEAINLALREEMERDPDVILLGEDVGKEGGVFRVTEGLQQRFGENRSIDTPLAESGIVGCAFGMALLGLKPVAEIQFMGFLYPAYDQIISHVGRIRNRTRGVYSAPMVIRMPYGGGIHAPEHHSESTEALLAHTPGIKVVIPSSPADARGLLKSAIRDPDPVLFLEPKRIYRAIKEEVPEGEVLVPLGKARRVREGGDLTLVAWGAMVREAQKAAEELAGQGIEAEIIDPRSISPLDEAAIVESVKKTGRCVVVHEAPRTCGLGAEISALLMEQALLYLKAPVERVSGFDTVMPLPKGEHFYLPDLRRILRGARKVLEF</sequence>
<dbReference type="SUPFAM" id="SSF52518">
    <property type="entry name" value="Thiamin diphosphate-binding fold (THDP-binding)"/>
    <property type="match status" value="1"/>
</dbReference>
<evidence type="ECO:0000256" key="1">
    <source>
        <dbReference type="ARBA" id="ARBA00001964"/>
    </source>
</evidence>
<dbReference type="InterPro" id="IPR009014">
    <property type="entry name" value="Transketo_C/PFOR_II"/>
</dbReference>
<dbReference type="SMART" id="SM00861">
    <property type="entry name" value="Transket_pyr"/>
    <property type="match status" value="1"/>
</dbReference>
<comment type="cofactor">
    <cofactor evidence="1">
        <name>thiamine diphosphate</name>
        <dbReference type="ChEBI" id="CHEBI:58937"/>
    </cofactor>
</comment>
<dbReference type="SUPFAM" id="SSF52922">
    <property type="entry name" value="TK C-terminal domain-like"/>
    <property type="match status" value="1"/>
</dbReference>
<keyword evidence="3" id="KW-0786">Thiamine pyrophosphate</keyword>
<dbReference type="InterPro" id="IPR005475">
    <property type="entry name" value="Transketolase-like_Pyr-bd"/>
</dbReference>
<name>A0ABN6E1D7_9BACT</name>
<evidence type="ECO:0000259" key="4">
    <source>
        <dbReference type="SMART" id="SM00861"/>
    </source>
</evidence>
<gene>
    <name evidence="5" type="primary">bkdB</name>
    <name evidence="5" type="ORF">DESUT3_31430</name>
</gene>
<evidence type="ECO:0000256" key="3">
    <source>
        <dbReference type="ARBA" id="ARBA00023052"/>
    </source>
</evidence>
<dbReference type="Pfam" id="PF02780">
    <property type="entry name" value="Transketolase_C"/>
    <property type="match status" value="1"/>
</dbReference>
<dbReference type="InterPro" id="IPR033248">
    <property type="entry name" value="Transketolase_C"/>
</dbReference>
<keyword evidence="2" id="KW-0560">Oxidoreductase</keyword>